<evidence type="ECO:0000256" key="2">
    <source>
        <dbReference type="PROSITE-ProRule" id="PRU00169"/>
    </source>
</evidence>
<dbReference type="PANTHER" id="PTHR44591:SF3">
    <property type="entry name" value="RESPONSE REGULATORY DOMAIN-CONTAINING PROTEIN"/>
    <property type="match status" value="1"/>
</dbReference>
<dbReference type="SMART" id="SM00448">
    <property type="entry name" value="REC"/>
    <property type="match status" value="1"/>
</dbReference>
<dbReference type="SUPFAM" id="SSF52172">
    <property type="entry name" value="CheY-like"/>
    <property type="match status" value="1"/>
</dbReference>
<protein>
    <recommendedName>
        <fullName evidence="3">Response regulatory domain-containing protein</fullName>
    </recommendedName>
</protein>
<evidence type="ECO:0000313" key="4">
    <source>
        <dbReference type="EMBL" id="BBH91170.1"/>
    </source>
</evidence>
<evidence type="ECO:0000259" key="3">
    <source>
        <dbReference type="PROSITE" id="PS50110"/>
    </source>
</evidence>
<proteinExistence type="predicted"/>
<dbReference type="Pfam" id="PF00072">
    <property type="entry name" value="Response_reg"/>
    <property type="match status" value="1"/>
</dbReference>
<dbReference type="PANTHER" id="PTHR44591">
    <property type="entry name" value="STRESS RESPONSE REGULATOR PROTEIN 1"/>
    <property type="match status" value="1"/>
</dbReference>
<gene>
    <name evidence="4" type="ORF">KTC_59210</name>
</gene>
<name>A0A455STY4_9CHLR</name>
<dbReference type="InterPro" id="IPR011006">
    <property type="entry name" value="CheY-like_superfamily"/>
</dbReference>
<accession>A0A455STY4</accession>
<dbReference type="GO" id="GO:0000160">
    <property type="term" value="P:phosphorelay signal transduction system"/>
    <property type="evidence" value="ECO:0007669"/>
    <property type="project" value="InterPro"/>
</dbReference>
<evidence type="ECO:0000256" key="1">
    <source>
        <dbReference type="ARBA" id="ARBA00022553"/>
    </source>
</evidence>
<dbReference type="Gene3D" id="3.40.50.2300">
    <property type="match status" value="1"/>
</dbReference>
<dbReference type="InterPro" id="IPR001789">
    <property type="entry name" value="Sig_transdc_resp-reg_receiver"/>
</dbReference>
<dbReference type="AlphaFoldDB" id="A0A455STY4"/>
<organism evidence="4">
    <name type="scientific">Thermosporothrix sp. COM3</name>
    <dbReference type="NCBI Taxonomy" id="2490863"/>
    <lineage>
        <taxon>Bacteria</taxon>
        <taxon>Bacillati</taxon>
        <taxon>Chloroflexota</taxon>
        <taxon>Ktedonobacteria</taxon>
        <taxon>Ktedonobacterales</taxon>
        <taxon>Thermosporotrichaceae</taxon>
        <taxon>Thermosporothrix</taxon>
    </lineage>
</organism>
<dbReference type="EMBL" id="AP019376">
    <property type="protein sequence ID" value="BBH91170.1"/>
    <property type="molecule type" value="Genomic_DNA"/>
</dbReference>
<feature type="domain" description="Response regulatory" evidence="3">
    <location>
        <begin position="152"/>
        <end position="271"/>
    </location>
</feature>
<feature type="modified residue" description="4-aspartylphosphate" evidence="2">
    <location>
        <position position="202"/>
    </location>
</feature>
<reference evidence="4" key="1">
    <citation type="submission" date="2018-12" db="EMBL/GenBank/DDBJ databases">
        <title>Novel natural products biosynthetic potential of the class Ktedonobacteria.</title>
        <authorList>
            <person name="Zheng Y."/>
            <person name="Saitou A."/>
            <person name="Wang C.M."/>
            <person name="Toyoda A."/>
            <person name="Minakuchi Y."/>
            <person name="Sekiguchi Y."/>
            <person name="Ueda K."/>
            <person name="Takano H."/>
            <person name="Sakai Y."/>
            <person name="Yokota A."/>
            <person name="Yabe S."/>
        </authorList>
    </citation>
    <scope>NUCLEOTIDE SEQUENCE</scope>
    <source>
        <strain evidence="4">COM3</strain>
    </source>
</reference>
<sequence length="279" mass="31006">MRVCITGNESSFYRILVSNIVRWGYEAVIVSPEHIWNMETNIHTESDILLYDLDMVSRSSGSKQEEGKAEQKVGGVGSGTRIAPVWGKLPLLIALGSGSVSRVMLEELGAIAFLQKPFEMKQLQRYVQVLGRLIAPTESEQMGVRSRTNEIRVLVVDDDAFVAKTIRQSLEEKLGYNVVVAHEGLEALEVCLDWQPHCIITDVIMPWMNGYQIMRCLAAGTVQMMPSFIVMTALTQKVRPAESGYLPTKGVVYVQKPFRMGELLTMVEQACMQSSGASS</sequence>
<dbReference type="InterPro" id="IPR050595">
    <property type="entry name" value="Bact_response_regulator"/>
</dbReference>
<keyword evidence="1 2" id="KW-0597">Phosphoprotein</keyword>
<dbReference type="PROSITE" id="PS50110">
    <property type="entry name" value="RESPONSE_REGULATORY"/>
    <property type="match status" value="1"/>
</dbReference>